<dbReference type="EC" id="2.4.1.52" evidence="3"/>
<gene>
    <name evidence="3" type="ORF">J2Z22_001581</name>
</gene>
<dbReference type="EMBL" id="JAUSUY010000005">
    <property type="protein sequence ID" value="MDT3426061.1"/>
    <property type="molecule type" value="Genomic_DNA"/>
</dbReference>
<dbReference type="GO" id="GO:0047265">
    <property type="term" value="F:poly(glycerol-phosphate) alpha-glucosyltransferase activity"/>
    <property type="evidence" value="ECO:0007669"/>
    <property type="project" value="UniProtKB-EC"/>
</dbReference>
<proteinExistence type="predicted"/>
<name>A0ABU3H6I4_9BACL</name>
<evidence type="ECO:0000313" key="3">
    <source>
        <dbReference type="EMBL" id="MDT3426061.1"/>
    </source>
</evidence>
<keyword evidence="4" id="KW-1185">Reference proteome</keyword>
<evidence type="ECO:0000313" key="4">
    <source>
        <dbReference type="Proteomes" id="UP001248709"/>
    </source>
</evidence>
<dbReference type="RefSeq" id="WP_025698083.1">
    <property type="nucleotide sequence ID" value="NZ_JAUSUY010000005.1"/>
</dbReference>
<organism evidence="3 4">
    <name type="scientific">Paenibacillus forsythiae</name>
    <dbReference type="NCBI Taxonomy" id="365616"/>
    <lineage>
        <taxon>Bacteria</taxon>
        <taxon>Bacillati</taxon>
        <taxon>Bacillota</taxon>
        <taxon>Bacilli</taxon>
        <taxon>Bacillales</taxon>
        <taxon>Paenibacillaceae</taxon>
        <taxon>Paenibacillus</taxon>
    </lineage>
</organism>
<feature type="coiled-coil region" evidence="1">
    <location>
        <begin position="454"/>
        <end position="484"/>
    </location>
</feature>
<dbReference type="Pfam" id="PF00534">
    <property type="entry name" value="Glycos_transf_1"/>
    <property type="match status" value="1"/>
</dbReference>
<keyword evidence="1" id="KW-0175">Coiled coil</keyword>
<keyword evidence="3" id="KW-0328">Glycosyltransferase</keyword>
<keyword evidence="3" id="KW-0808">Transferase</keyword>
<accession>A0ABU3H6I4</accession>
<dbReference type="PANTHER" id="PTHR12526:SF630">
    <property type="entry name" value="GLYCOSYLTRANSFERASE"/>
    <property type="match status" value="1"/>
</dbReference>
<dbReference type="InterPro" id="IPR001296">
    <property type="entry name" value="Glyco_trans_1"/>
</dbReference>
<dbReference type="Proteomes" id="UP001248709">
    <property type="component" value="Unassembled WGS sequence"/>
</dbReference>
<dbReference type="SUPFAM" id="SSF53756">
    <property type="entry name" value="UDP-Glycosyltransferase/glycogen phosphorylase"/>
    <property type="match status" value="1"/>
</dbReference>
<protein>
    <submittedName>
        <fullName evidence="3">Poly(Glycerol-phosphate) alpha-glucosyltransferase</fullName>
        <ecNumber evidence="3">2.4.1.52</ecNumber>
    </submittedName>
</protein>
<dbReference type="Gene3D" id="3.40.50.2000">
    <property type="entry name" value="Glycogen Phosphorylase B"/>
    <property type="match status" value="2"/>
</dbReference>
<reference evidence="3 4" key="1">
    <citation type="submission" date="2023-07" db="EMBL/GenBank/DDBJ databases">
        <title>Genomic Encyclopedia of Type Strains, Phase IV (KMG-IV): sequencing the most valuable type-strain genomes for metagenomic binning, comparative biology and taxonomic classification.</title>
        <authorList>
            <person name="Goeker M."/>
        </authorList>
    </citation>
    <scope>NUCLEOTIDE SEQUENCE [LARGE SCALE GENOMIC DNA]</scope>
    <source>
        <strain evidence="3 4">T98</strain>
    </source>
</reference>
<evidence type="ECO:0000259" key="2">
    <source>
        <dbReference type="Pfam" id="PF00534"/>
    </source>
</evidence>
<dbReference type="PANTHER" id="PTHR12526">
    <property type="entry name" value="GLYCOSYLTRANSFERASE"/>
    <property type="match status" value="1"/>
</dbReference>
<comment type="caution">
    <text evidence="3">The sequence shown here is derived from an EMBL/GenBank/DDBJ whole genome shotgun (WGS) entry which is preliminary data.</text>
</comment>
<feature type="domain" description="Glycosyl transferase family 1" evidence="2">
    <location>
        <begin position="322"/>
        <end position="480"/>
    </location>
</feature>
<evidence type="ECO:0000256" key="1">
    <source>
        <dbReference type="SAM" id="Coils"/>
    </source>
</evidence>
<sequence length="502" mass="57808">MTGNIYSIKDNITVKAAGLTIAMLQKAKMLSAEGRHIEMLTLDANLNYDSIFEELAYNKSLDSKVIFRNVYVDLGGDRITHNDTRRQIDHPVDERGFTTKQADAATYRLYKDGFYAMYKRYDENDKLLYVDYFNELRYRTKRENYDRKGYLRRSQIIDPSTNNPRVEVFYNKSGEPFLNKWIDLETNSTRHIIVFGRNGEVIKELKNEYELHKYWLSDVVLKNQVNPIVLSEKRSEDQLILDLKHKSMKKVAVFHNNHFKEPFDFGAEIQDRKKLLVDSMDKFDAVVFLTNEQKKDITAQFGVKSNYWVIPHSAPIIEPQEVEKDWHTIVSLQRLVPHKNVDHVIKAFEKVIKQVPKAKLQIWGFGPEEGKLKSLAKKLGVESSVSFNGFTTNAIGVFQSAALSVMTSSFEGFGMIVTESMACGTPVVSYRSKYGPEDIISNNVDGVLIAKYDIAALSKAIIDLLKDRDKLEEMSQQAKKISQKFSYDSYKKSWLELFDSLS</sequence>